<dbReference type="EMBL" id="AP014959">
    <property type="protein sequence ID" value="BAS82298.1"/>
    <property type="molecule type" value="Genomic_DNA"/>
</dbReference>
<evidence type="ECO:0000313" key="2">
    <source>
        <dbReference type="EMBL" id="BAS82298.1"/>
    </source>
</evidence>
<gene>
    <name evidence="2" type="ordered locus">Os03g0148350</name>
    <name evidence="2" type="ORF">OSNPB_030148350</name>
</gene>
<sequence>MPARSGGWPSSRGGAAAPQWRQSSSSSSSTTSRRSSGMDTLFAATAVSTAAHRRTPVRITNAHRHAVLAIWSELADSVR</sequence>
<evidence type="ECO:0000256" key="1">
    <source>
        <dbReference type="SAM" id="MobiDB-lite"/>
    </source>
</evidence>
<name>A0A0P0VSZ6_ORYSJ</name>
<reference evidence="2 3" key="2">
    <citation type="journal article" date="2013" name="Plant Cell Physiol.">
        <title>Rice Annotation Project Database (RAP-DB): an integrative and interactive database for rice genomics.</title>
        <authorList>
            <person name="Sakai H."/>
            <person name="Lee S.S."/>
            <person name="Tanaka T."/>
            <person name="Numa H."/>
            <person name="Kim J."/>
            <person name="Kawahara Y."/>
            <person name="Wakimoto H."/>
            <person name="Yang C.C."/>
            <person name="Iwamoto M."/>
            <person name="Abe T."/>
            <person name="Yamada Y."/>
            <person name="Muto A."/>
            <person name="Inokuchi H."/>
            <person name="Ikemura T."/>
            <person name="Matsumoto T."/>
            <person name="Sasaki T."/>
            <person name="Itoh T."/>
        </authorList>
    </citation>
    <scope>NUCLEOTIDE SEQUENCE [LARGE SCALE GENOMIC DNA]</scope>
    <source>
        <strain evidence="3">cv. Nipponbare</strain>
    </source>
</reference>
<dbReference type="Proteomes" id="UP000059680">
    <property type="component" value="Chromosome 3"/>
</dbReference>
<feature type="region of interest" description="Disordered" evidence="1">
    <location>
        <begin position="1"/>
        <end position="37"/>
    </location>
</feature>
<evidence type="ECO:0000313" key="3">
    <source>
        <dbReference type="Proteomes" id="UP000059680"/>
    </source>
</evidence>
<organism evidence="2 3">
    <name type="scientific">Oryza sativa subsp. japonica</name>
    <name type="common">Rice</name>
    <dbReference type="NCBI Taxonomy" id="39947"/>
    <lineage>
        <taxon>Eukaryota</taxon>
        <taxon>Viridiplantae</taxon>
        <taxon>Streptophyta</taxon>
        <taxon>Embryophyta</taxon>
        <taxon>Tracheophyta</taxon>
        <taxon>Spermatophyta</taxon>
        <taxon>Magnoliopsida</taxon>
        <taxon>Liliopsida</taxon>
        <taxon>Poales</taxon>
        <taxon>Poaceae</taxon>
        <taxon>BOP clade</taxon>
        <taxon>Oryzoideae</taxon>
        <taxon>Oryzeae</taxon>
        <taxon>Oryzinae</taxon>
        <taxon>Oryza</taxon>
        <taxon>Oryza sativa</taxon>
    </lineage>
</organism>
<feature type="compositionally biased region" description="Low complexity" evidence="1">
    <location>
        <begin position="23"/>
        <end position="35"/>
    </location>
</feature>
<accession>A0A0P0VSZ6</accession>
<dbReference type="InParanoid" id="A0A0P0VSZ6"/>
<reference evidence="3" key="1">
    <citation type="journal article" date="2005" name="Nature">
        <title>The map-based sequence of the rice genome.</title>
        <authorList>
            <consortium name="International rice genome sequencing project (IRGSP)"/>
            <person name="Matsumoto T."/>
            <person name="Wu J."/>
            <person name="Kanamori H."/>
            <person name="Katayose Y."/>
            <person name="Fujisawa M."/>
            <person name="Namiki N."/>
            <person name="Mizuno H."/>
            <person name="Yamamoto K."/>
            <person name="Antonio B.A."/>
            <person name="Baba T."/>
            <person name="Sakata K."/>
            <person name="Nagamura Y."/>
            <person name="Aoki H."/>
            <person name="Arikawa K."/>
            <person name="Arita K."/>
            <person name="Bito T."/>
            <person name="Chiden Y."/>
            <person name="Fujitsuka N."/>
            <person name="Fukunaka R."/>
            <person name="Hamada M."/>
            <person name="Harada C."/>
            <person name="Hayashi A."/>
            <person name="Hijishita S."/>
            <person name="Honda M."/>
            <person name="Hosokawa S."/>
            <person name="Ichikawa Y."/>
            <person name="Idonuma A."/>
            <person name="Iijima M."/>
            <person name="Ikeda M."/>
            <person name="Ikeno M."/>
            <person name="Ito K."/>
            <person name="Ito S."/>
            <person name="Ito T."/>
            <person name="Ito Y."/>
            <person name="Ito Y."/>
            <person name="Iwabuchi A."/>
            <person name="Kamiya K."/>
            <person name="Karasawa W."/>
            <person name="Kurita K."/>
            <person name="Katagiri S."/>
            <person name="Kikuta A."/>
            <person name="Kobayashi H."/>
            <person name="Kobayashi N."/>
            <person name="Machita K."/>
            <person name="Maehara T."/>
            <person name="Masukawa M."/>
            <person name="Mizubayashi T."/>
            <person name="Mukai Y."/>
            <person name="Nagasaki H."/>
            <person name="Nagata Y."/>
            <person name="Naito S."/>
            <person name="Nakashima M."/>
            <person name="Nakama Y."/>
            <person name="Nakamichi Y."/>
            <person name="Nakamura M."/>
            <person name="Meguro A."/>
            <person name="Negishi M."/>
            <person name="Ohta I."/>
            <person name="Ohta T."/>
            <person name="Okamoto M."/>
            <person name="Ono N."/>
            <person name="Saji S."/>
            <person name="Sakaguchi M."/>
            <person name="Sakai K."/>
            <person name="Shibata M."/>
            <person name="Shimokawa T."/>
            <person name="Song J."/>
            <person name="Takazaki Y."/>
            <person name="Terasawa K."/>
            <person name="Tsugane M."/>
            <person name="Tsuji K."/>
            <person name="Ueda S."/>
            <person name="Waki K."/>
            <person name="Yamagata H."/>
            <person name="Yamamoto M."/>
            <person name="Yamamoto S."/>
            <person name="Yamane H."/>
            <person name="Yoshiki S."/>
            <person name="Yoshihara R."/>
            <person name="Yukawa K."/>
            <person name="Zhong H."/>
            <person name="Yano M."/>
            <person name="Yuan Q."/>
            <person name="Ouyang S."/>
            <person name="Liu J."/>
            <person name="Jones K.M."/>
            <person name="Gansberger K."/>
            <person name="Moffat K."/>
            <person name="Hill J."/>
            <person name="Bera J."/>
            <person name="Fadrosh D."/>
            <person name="Jin S."/>
            <person name="Johri S."/>
            <person name="Kim M."/>
            <person name="Overton L."/>
            <person name="Reardon M."/>
            <person name="Tsitrin T."/>
            <person name="Vuong H."/>
            <person name="Weaver B."/>
            <person name="Ciecko A."/>
            <person name="Tallon L."/>
            <person name="Jackson J."/>
            <person name="Pai G."/>
            <person name="Aken S.V."/>
            <person name="Utterback T."/>
            <person name="Reidmuller S."/>
            <person name="Feldblyum T."/>
            <person name="Hsiao J."/>
            <person name="Zismann V."/>
            <person name="Iobst S."/>
            <person name="de Vazeille A.R."/>
            <person name="Buell C.R."/>
            <person name="Ying K."/>
            <person name="Li Y."/>
            <person name="Lu T."/>
            <person name="Huang Y."/>
            <person name="Zhao Q."/>
            <person name="Feng Q."/>
            <person name="Zhang L."/>
            <person name="Zhu J."/>
            <person name="Weng Q."/>
            <person name="Mu J."/>
            <person name="Lu Y."/>
            <person name="Fan D."/>
            <person name="Liu Y."/>
            <person name="Guan J."/>
            <person name="Zhang Y."/>
            <person name="Yu S."/>
            <person name="Liu X."/>
            <person name="Zhang Y."/>
            <person name="Hong G."/>
            <person name="Han B."/>
            <person name="Choisne N."/>
            <person name="Demange N."/>
            <person name="Orjeda G."/>
            <person name="Samain S."/>
            <person name="Cattolico L."/>
            <person name="Pelletier E."/>
            <person name="Couloux A."/>
            <person name="Segurens B."/>
            <person name="Wincker P."/>
            <person name="D'Hont A."/>
            <person name="Scarpelli C."/>
            <person name="Weissenbach J."/>
            <person name="Salanoubat M."/>
            <person name="Quetier F."/>
            <person name="Yu Y."/>
            <person name="Kim H.R."/>
            <person name="Rambo T."/>
            <person name="Currie J."/>
            <person name="Collura K."/>
            <person name="Luo M."/>
            <person name="Yang T."/>
            <person name="Ammiraju J.S.S."/>
            <person name="Engler F."/>
            <person name="Soderlund C."/>
            <person name="Wing R.A."/>
            <person name="Palmer L.E."/>
            <person name="de la Bastide M."/>
            <person name="Spiegel L."/>
            <person name="Nascimento L."/>
            <person name="Zutavern T."/>
            <person name="O'Shaughnessy A."/>
            <person name="Dike S."/>
            <person name="Dedhia N."/>
            <person name="Preston R."/>
            <person name="Balija V."/>
            <person name="McCombie W.R."/>
            <person name="Chow T."/>
            <person name="Chen H."/>
            <person name="Chung M."/>
            <person name="Chen C."/>
            <person name="Shaw J."/>
            <person name="Wu H."/>
            <person name="Hsiao K."/>
            <person name="Chao Y."/>
            <person name="Chu M."/>
            <person name="Cheng C."/>
            <person name="Hour A."/>
            <person name="Lee P."/>
            <person name="Lin S."/>
            <person name="Lin Y."/>
            <person name="Liou J."/>
            <person name="Liu S."/>
            <person name="Hsing Y."/>
            <person name="Raghuvanshi S."/>
            <person name="Mohanty A."/>
            <person name="Bharti A.K."/>
            <person name="Gaur A."/>
            <person name="Gupta V."/>
            <person name="Kumar D."/>
            <person name="Ravi V."/>
            <person name="Vij S."/>
            <person name="Kapur A."/>
            <person name="Khurana P."/>
            <person name="Khurana P."/>
            <person name="Khurana J.P."/>
            <person name="Tyagi A.K."/>
            <person name="Gaikwad K."/>
            <person name="Singh A."/>
            <person name="Dalal V."/>
            <person name="Srivastava S."/>
            <person name="Dixit A."/>
            <person name="Pal A.K."/>
            <person name="Ghazi I.A."/>
            <person name="Yadav M."/>
            <person name="Pandit A."/>
            <person name="Bhargava A."/>
            <person name="Sureshbabu K."/>
            <person name="Batra K."/>
            <person name="Sharma T.R."/>
            <person name="Mohapatra T."/>
            <person name="Singh N.K."/>
            <person name="Messing J."/>
            <person name="Nelson A.B."/>
            <person name="Fuks G."/>
            <person name="Kavchok S."/>
            <person name="Keizer G."/>
            <person name="Linton E."/>
            <person name="Llaca V."/>
            <person name="Song R."/>
            <person name="Tanyolac B."/>
            <person name="Young S."/>
            <person name="Ho-Il K."/>
            <person name="Hahn J.H."/>
            <person name="Sangsakoo G."/>
            <person name="Vanavichit A."/>
            <person name="de Mattos Luiz.A.T."/>
            <person name="Zimmer P.D."/>
            <person name="Malone G."/>
            <person name="Dellagostin O."/>
            <person name="de Oliveira A.C."/>
            <person name="Bevan M."/>
            <person name="Bancroft I."/>
            <person name="Minx P."/>
            <person name="Cordum H."/>
            <person name="Wilson R."/>
            <person name="Cheng Z."/>
            <person name="Jin W."/>
            <person name="Jiang J."/>
            <person name="Leong S.A."/>
            <person name="Iwama H."/>
            <person name="Gojobori T."/>
            <person name="Itoh T."/>
            <person name="Niimura Y."/>
            <person name="Fujii Y."/>
            <person name="Habara T."/>
            <person name="Sakai H."/>
            <person name="Sato Y."/>
            <person name="Wilson G."/>
            <person name="Kumar K."/>
            <person name="McCouch S."/>
            <person name="Juretic N."/>
            <person name="Hoen D."/>
            <person name="Wright S."/>
            <person name="Bruskiewich R."/>
            <person name="Bureau T."/>
            <person name="Miyao A."/>
            <person name="Hirochika H."/>
            <person name="Nishikawa T."/>
            <person name="Kadowaki K."/>
            <person name="Sugiura M."/>
            <person name="Burr B."/>
            <person name="Sasaki T."/>
        </authorList>
    </citation>
    <scope>NUCLEOTIDE SEQUENCE [LARGE SCALE GENOMIC DNA]</scope>
    <source>
        <strain evidence="3">cv. Nipponbare</strain>
    </source>
</reference>
<proteinExistence type="predicted"/>
<keyword evidence="3" id="KW-1185">Reference proteome</keyword>
<protein>
    <submittedName>
        <fullName evidence="2">Os03g0148350 protein</fullName>
    </submittedName>
</protein>
<dbReference type="AlphaFoldDB" id="A0A0P0VSZ6"/>
<dbReference type="PaxDb" id="39947-A0A0P0VSZ6"/>
<reference evidence="2 3" key="3">
    <citation type="journal article" date="2013" name="Rice">
        <title>Improvement of the Oryza sativa Nipponbare reference genome using next generation sequence and optical map data.</title>
        <authorList>
            <person name="Kawahara Y."/>
            <person name="de la Bastide M."/>
            <person name="Hamilton J.P."/>
            <person name="Kanamori H."/>
            <person name="McCombie W.R."/>
            <person name="Ouyang S."/>
            <person name="Schwartz D.C."/>
            <person name="Tanaka T."/>
            <person name="Wu J."/>
            <person name="Zhou S."/>
            <person name="Childs K.L."/>
            <person name="Davidson R.M."/>
            <person name="Lin H."/>
            <person name="Quesada-Ocampo L."/>
            <person name="Vaillancourt B."/>
            <person name="Sakai H."/>
            <person name="Lee S.S."/>
            <person name="Kim J."/>
            <person name="Numa H."/>
            <person name="Itoh T."/>
            <person name="Buell C.R."/>
            <person name="Matsumoto T."/>
        </authorList>
    </citation>
    <scope>NUCLEOTIDE SEQUENCE [LARGE SCALE GENOMIC DNA]</scope>
    <source>
        <strain evidence="3">cv. Nipponbare</strain>
    </source>
</reference>